<evidence type="ECO:0000256" key="1">
    <source>
        <dbReference type="ARBA" id="ARBA00000900"/>
    </source>
</evidence>
<keyword evidence="19" id="KW-0436">Ligase</keyword>
<dbReference type="InterPro" id="IPR057992">
    <property type="entry name" value="TPR_SYVN1_N"/>
</dbReference>
<feature type="region of interest" description="Disordered" evidence="16">
    <location>
        <begin position="448"/>
        <end position="484"/>
    </location>
</feature>
<keyword evidence="7 17" id="KW-0812">Transmembrane</keyword>
<feature type="compositionally biased region" description="Polar residues" evidence="16">
    <location>
        <begin position="633"/>
        <end position="652"/>
    </location>
</feature>
<protein>
    <recommendedName>
        <fullName evidence="5">RING-type E3 ubiquitin transferase</fullName>
        <ecNumber evidence="5">2.3.2.27</ecNumber>
    </recommendedName>
</protein>
<dbReference type="GO" id="GO:0036503">
    <property type="term" value="P:ERAD pathway"/>
    <property type="evidence" value="ECO:0007669"/>
    <property type="project" value="TreeGrafter"/>
</dbReference>
<comment type="subcellular location">
    <subcellularLocation>
        <location evidence="2">Endoplasmic reticulum membrane</location>
        <topology evidence="2">Multi-pass membrane protein</topology>
    </subcellularLocation>
</comment>
<evidence type="ECO:0000256" key="13">
    <source>
        <dbReference type="ARBA" id="ARBA00022989"/>
    </source>
</evidence>
<feature type="compositionally biased region" description="Low complexity" evidence="16">
    <location>
        <begin position="715"/>
        <end position="726"/>
    </location>
</feature>
<evidence type="ECO:0000259" key="18">
    <source>
        <dbReference type="PROSITE" id="PS50089"/>
    </source>
</evidence>
<evidence type="ECO:0000256" key="11">
    <source>
        <dbReference type="ARBA" id="ARBA00022824"/>
    </source>
</evidence>
<dbReference type="PANTHER" id="PTHR22763">
    <property type="entry name" value="RING ZINC FINGER PROTEIN"/>
    <property type="match status" value="1"/>
</dbReference>
<dbReference type="GO" id="GO:0061630">
    <property type="term" value="F:ubiquitin protein ligase activity"/>
    <property type="evidence" value="ECO:0007669"/>
    <property type="project" value="UniProtKB-EC"/>
</dbReference>
<evidence type="ECO:0000256" key="17">
    <source>
        <dbReference type="SAM" id="Phobius"/>
    </source>
</evidence>
<dbReference type="PROSITE" id="PS50089">
    <property type="entry name" value="ZF_RING_2"/>
    <property type="match status" value="1"/>
</dbReference>
<dbReference type="Pfam" id="PF13639">
    <property type="entry name" value="zf-RING_2"/>
    <property type="match status" value="1"/>
</dbReference>
<feature type="compositionally biased region" description="Low complexity" evidence="16">
    <location>
        <begin position="748"/>
        <end position="760"/>
    </location>
</feature>
<feature type="transmembrane region" description="Helical" evidence="17">
    <location>
        <begin position="120"/>
        <end position="138"/>
    </location>
</feature>
<evidence type="ECO:0000256" key="4">
    <source>
        <dbReference type="ARBA" id="ARBA00010089"/>
    </source>
</evidence>
<keyword evidence="8" id="KW-0479">Metal-binding</keyword>
<dbReference type="InterPro" id="IPR001841">
    <property type="entry name" value="Znf_RING"/>
</dbReference>
<dbReference type="SUPFAM" id="SSF57850">
    <property type="entry name" value="RING/U-box"/>
    <property type="match status" value="1"/>
</dbReference>
<dbReference type="PANTHER" id="PTHR22763:SF184">
    <property type="entry name" value="E3 UBIQUITIN-PROTEIN LIGASE SYNOVIOLIN"/>
    <property type="match status" value="1"/>
</dbReference>
<dbReference type="GO" id="GO:0016874">
    <property type="term" value="F:ligase activity"/>
    <property type="evidence" value="ECO:0007669"/>
    <property type="project" value="UniProtKB-KW"/>
</dbReference>
<keyword evidence="10" id="KW-0833">Ubl conjugation pathway</keyword>
<feature type="region of interest" description="Disordered" evidence="16">
    <location>
        <begin position="355"/>
        <end position="387"/>
    </location>
</feature>
<evidence type="ECO:0000256" key="8">
    <source>
        <dbReference type="ARBA" id="ARBA00022723"/>
    </source>
</evidence>
<feature type="transmembrane region" description="Helical" evidence="17">
    <location>
        <begin position="275"/>
        <end position="296"/>
    </location>
</feature>
<keyword evidence="9 15" id="KW-0863">Zinc-finger</keyword>
<organism evidence="19">
    <name type="scientific">Phaffia rhodozyma</name>
    <name type="common">Yeast</name>
    <name type="synonym">Xanthophyllomyces dendrorhous</name>
    <dbReference type="NCBI Taxonomy" id="264483"/>
    <lineage>
        <taxon>Eukaryota</taxon>
        <taxon>Fungi</taxon>
        <taxon>Dikarya</taxon>
        <taxon>Basidiomycota</taxon>
        <taxon>Agaricomycotina</taxon>
        <taxon>Tremellomycetes</taxon>
        <taxon>Cystofilobasidiales</taxon>
        <taxon>Mrakiaceae</taxon>
        <taxon>Phaffia</taxon>
    </lineage>
</organism>
<proteinExistence type="inferred from homology"/>
<name>A0A0F7SQK2_PHARH</name>
<feature type="compositionally biased region" description="Low complexity" evidence="16">
    <location>
        <begin position="587"/>
        <end position="613"/>
    </location>
</feature>
<evidence type="ECO:0000256" key="14">
    <source>
        <dbReference type="ARBA" id="ARBA00023136"/>
    </source>
</evidence>
<feature type="transmembrane region" description="Helical" evidence="17">
    <location>
        <begin position="60"/>
        <end position="78"/>
    </location>
</feature>
<dbReference type="InterPro" id="IPR058051">
    <property type="entry name" value="Znf_RING_synoviolin"/>
</dbReference>
<evidence type="ECO:0000256" key="5">
    <source>
        <dbReference type="ARBA" id="ARBA00012483"/>
    </source>
</evidence>
<accession>A0A0F7SQK2</accession>
<feature type="region of interest" description="Disordered" evidence="16">
    <location>
        <begin position="774"/>
        <end position="796"/>
    </location>
</feature>
<feature type="transmembrane region" description="Helical" evidence="17">
    <location>
        <begin position="21"/>
        <end position="40"/>
    </location>
</feature>
<comment type="similarity">
    <text evidence="4">Belongs to the HRD1 family.</text>
</comment>
<dbReference type="EMBL" id="LN483157">
    <property type="protein sequence ID" value="CED83716.1"/>
    <property type="molecule type" value="Genomic_DNA"/>
</dbReference>
<comment type="pathway">
    <text evidence="3">Protein modification; protein ubiquitination.</text>
</comment>
<keyword evidence="6" id="KW-0808">Transferase</keyword>
<evidence type="ECO:0000256" key="6">
    <source>
        <dbReference type="ARBA" id="ARBA00022679"/>
    </source>
</evidence>
<evidence type="ECO:0000256" key="7">
    <source>
        <dbReference type="ARBA" id="ARBA00022692"/>
    </source>
</evidence>
<reference evidence="19" key="1">
    <citation type="submission" date="2014-08" db="EMBL/GenBank/DDBJ databases">
        <authorList>
            <person name="Sharma Rahul"/>
            <person name="Thines Marco"/>
        </authorList>
    </citation>
    <scope>NUCLEOTIDE SEQUENCE</scope>
</reference>
<evidence type="ECO:0000256" key="2">
    <source>
        <dbReference type="ARBA" id="ARBA00004477"/>
    </source>
</evidence>
<feature type="transmembrane region" description="Helical" evidence="17">
    <location>
        <begin position="158"/>
        <end position="180"/>
    </location>
</feature>
<dbReference type="EC" id="2.3.2.27" evidence="5"/>
<feature type="region of interest" description="Disordered" evidence="16">
    <location>
        <begin position="575"/>
        <end position="652"/>
    </location>
</feature>
<dbReference type="GO" id="GO:0043161">
    <property type="term" value="P:proteasome-mediated ubiquitin-dependent protein catabolic process"/>
    <property type="evidence" value="ECO:0007669"/>
    <property type="project" value="TreeGrafter"/>
</dbReference>
<keyword evidence="11" id="KW-0256">Endoplasmic reticulum</keyword>
<evidence type="ECO:0000256" key="3">
    <source>
        <dbReference type="ARBA" id="ARBA00004906"/>
    </source>
</evidence>
<keyword evidence="14 17" id="KW-0472">Membrane</keyword>
<dbReference type="AlphaFoldDB" id="A0A0F7SQK2"/>
<feature type="region of interest" description="Disordered" evidence="16">
    <location>
        <begin position="706"/>
        <end position="760"/>
    </location>
</feature>
<evidence type="ECO:0000256" key="9">
    <source>
        <dbReference type="ARBA" id="ARBA00022771"/>
    </source>
</evidence>
<dbReference type="GO" id="GO:0016567">
    <property type="term" value="P:protein ubiquitination"/>
    <property type="evidence" value="ECO:0007669"/>
    <property type="project" value="UniProtKB-UniPathway"/>
</dbReference>
<sequence>MAAPPQANHFLARLVPSSNRLLLYGATSTALAASVLLNAAQTRSSFYAAAVGIAKSNGSVMVLANFCLFVSLMIGIGFQRLFFGRLRPIEVEHLYDRSWYFLTESLLALAMFREDFDTTFVLLFGGLLFLKCFHWIAADRVEWMDQLPPPGPPLLFHIRLVALLGPFLFMLDTLLLMYAISSIFTYGLSGKLLFVNEFAVLLTNWANIVGRYNVNLWDQWKSRRIRRDRERARLAAVARGEENAEDEDDGDEDETWEGKSMVVFYIDLVTDFIKLLTYLTFFVLILTYYGLPFNILRDVYMTMRSFVARIRTLFQYRAATRNMEARYPDATREEMDRMDDKVCIICREEMVWQPPAGQEDQAQDPTETGAAVPPRRRRVRRDGERPKKLGCGHVFHLNCLKSWLERQQNCPTCRRTVLNQTPVVPAAPGAVPALAGAQPTPIAPPNILPRWPHPTQPHLHQHPHAPTPTQPAPAQHPLPPNGEGGLFAGPVPPPRFAHQPHPAAYAGYPPLRVPHLQAHPQTMIPGLTGVVPGPDGRRPLAGFEVAGFGWGMGVRFGAQVGNPAAGQLRRVVEEQPAPVTPQPPAQTQPQEGWNRTASAPSAATAPTLVTPLPADVPSISASTSDAPVDPPSDGSSNPEGVTTSGSDEQTMTPREIAAQAALRRSARLNPSLSTPPKETCTTVVGEQSVIDEPELSHVPSIPLETTSYLPSVEGSSSTTIPLSSPSEATTPGSAKSYLPQQQQHHRQQGPTLTPLHPTPSLSYLDSSLRFPFFSNPSRINEPPPSRPTGTLELPERLTEDELDRMDRLTREAIQDRLSFIGRIDQVLTGLREELGRVEERLARPRFESRNDPESGREMGAREIPLPRDLDDEL</sequence>
<evidence type="ECO:0000313" key="19">
    <source>
        <dbReference type="EMBL" id="CED83716.1"/>
    </source>
</evidence>
<dbReference type="GO" id="GO:0005789">
    <property type="term" value="C:endoplasmic reticulum membrane"/>
    <property type="evidence" value="ECO:0007669"/>
    <property type="project" value="UniProtKB-SubCell"/>
</dbReference>
<feature type="compositionally biased region" description="Pro residues" evidence="16">
    <location>
        <begin position="465"/>
        <end position="480"/>
    </location>
</feature>
<dbReference type="GO" id="GO:0008270">
    <property type="term" value="F:zinc ion binding"/>
    <property type="evidence" value="ECO:0007669"/>
    <property type="project" value="UniProtKB-KW"/>
</dbReference>
<evidence type="ECO:0000256" key="12">
    <source>
        <dbReference type="ARBA" id="ARBA00022833"/>
    </source>
</evidence>
<dbReference type="SMART" id="SM00184">
    <property type="entry name" value="RING"/>
    <property type="match status" value="1"/>
</dbReference>
<dbReference type="UniPathway" id="UPA00143"/>
<feature type="region of interest" description="Disordered" evidence="16">
    <location>
        <begin position="843"/>
        <end position="873"/>
    </location>
</feature>
<evidence type="ECO:0000256" key="10">
    <source>
        <dbReference type="ARBA" id="ARBA00022786"/>
    </source>
</evidence>
<dbReference type="Gene3D" id="3.30.40.10">
    <property type="entry name" value="Zinc/RING finger domain, C3HC4 (zinc finger)"/>
    <property type="match status" value="1"/>
</dbReference>
<evidence type="ECO:0000256" key="16">
    <source>
        <dbReference type="SAM" id="MobiDB-lite"/>
    </source>
</evidence>
<keyword evidence="12" id="KW-0862">Zinc</keyword>
<keyword evidence="13 17" id="KW-1133">Transmembrane helix</keyword>
<evidence type="ECO:0000256" key="15">
    <source>
        <dbReference type="PROSITE-ProRule" id="PRU00175"/>
    </source>
</evidence>
<dbReference type="InterPro" id="IPR013083">
    <property type="entry name" value="Znf_RING/FYVE/PHD"/>
</dbReference>
<comment type="catalytic activity">
    <reaction evidence="1">
        <text>S-ubiquitinyl-[E2 ubiquitin-conjugating enzyme]-L-cysteine + [acceptor protein]-L-lysine = [E2 ubiquitin-conjugating enzyme]-L-cysteine + N(6)-ubiquitinyl-[acceptor protein]-L-lysine.</text>
        <dbReference type="EC" id="2.3.2.27"/>
    </reaction>
</comment>
<feature type="domain" description="RING-type" evidence="18">
    <location>
        <begin position="343"/>
        <end position="414"/>
    </location>
</feature>
<dbReference type="CDD" id="cd16479">
    <property type="entry name" value="RING-H2_synoviolin"/>
    <property type="match status" value="1"/>
</dbReference>
<dbReference type="Pfam" id="PF25563">
    <property type="entry name" value="TPR_SYVN1_N"/>
    <property type="match status" value="1"/>
</dbReference>
<dbReference type="InterPro" id="IPR050731">
    <property type="entry name" value="HRD1_E3_ubiq-ligases"/>
</dbReference>